<comment type="caution">
    <text evidence="1">The sequence shown here is derived from an EMBL/GenBank/DDBJ whole genome shotgun (WGS) entry which is preliminary data.</text>
</comment>
<proteinExistence type="predicted"/>
<reference evidence="1" key="1">
    <citation type="submission" date="2020-06" db="EMBL/GenBank/DDBJ databases">
        <title>Insight into the genomes of haloalkaliphilic bacilli from Kenyan soda lakes.</title>
        <authorList>
            <person name="Mwirichia R."/>
            <person name="Villamizar G.C."/>
            <person name="Poehlein A."/>
            <person name="Mugweru J."/>
            <person name="Kipnyargis A."/>
            <person name="Kiplimo D."/>
            <person name="Orwa P."/>
            <person name="Daniel R."/>
        </authorList>
    </citation>
    <scope>NUCLEOTIDE SEQUENCE</scope>
    <source>
        <strain evidence="1">B1096_S55</strain>
    </source>
</reference>
<evidence type="ECO:0000313" key="1">
    <source>
        <dbReference type="EMBL" id="MCR6095209.1"/>
    </source>
</evidence>
<keyword evidence="2" id="KW-1185">Reference proteome</keyword>
<dbReference type="EMBL" id="JABXYM010000001">
    <property type="protein sequence ID" value="MCR6095209.1"/>
    <property type="molecule type" value="Genomic_DNA"/>
</dbReference>
<accession>A0A9Q4FXZ2</accession>
<dbReference type="InterPro" id="IPR020140">
    <property type="entry name" value="Uncharacterised_YusG"/>
</dbReference>
<dbReference type="RefSeq" id="WP_257819891.1">
    <property type="nucleotide sequence ID" value="NZ_JABXYM010000001.1"/>
</dbReference>
<gene>
    <name evidence="1" type="ORF">HXA33_01425</name>
</gene>
<name>A0A9Q4FXZ2_SALAG</name>
<organism evidence="1 2">
    <name type="scientific">Salipaludibacillus agaradhaerens</name>
    <name type="common">Bacillus agaradhaerens</name>
    <dbReference type="NCBI Taxonomy" id="76935"/>
    <lineage>
        <taxon>Bacteria</taxon>
        <taxon>Bacillati</taxon>
        <taxon>Bacillota</taxon>
        <taxon>Bacilli</taxon>
        <taxon>Bacillales</taxon>
        <taxon>Bacillaceae</taxon>
    </lineage>
</organism>
<evidence type="ECO:0000313" key="2">
    <source>
        <dbReference type="Proteomes" id="UP001057753"/>
    </source>
</evidence>
<dbReference type="Proteomes" id="UP001057753">
    <property type="component" value="Unassembled WGS sequence"/>
</dbReference>
<dbReference type="AlphaFoldDB" id="A0A9Q4FXZ2"/>
<protein>
    <submittedName>
        <fullName evidence="1">DUF2553 family protein</fullName>
    </submittedName>
</protein>
<sequence>MTNHNEDNIGEGQLSQDTIMAQDELVDISSDIEKKPEEDGETALFYQTEKIGKVKQSGHSYNYEMADGFEFKNEKFYKHTQNKKKEYPQSYVEGCDMGWC</sequence>
<dbReference type="Pfam" id="PF10830">
    <property type="entry name" value="DUF2553"/>
    <property type="match status" value="1"/>
</dbReference>